<organism evidence="2 3">
    <name type="scientific">Oculimacula yallundae</name>
    <dbReference type="NCBI Taxonomy" id="86028"/>
    <lineage>
        <taxon>Eukaryota</taxon>
        <taxon>Fungi</taxon>
        <taxon>Dikarya</taxon>
        <taxon>Ascomycota</taxon>
        <taxon>Pezizomycotina</taxon>
        <taxon>Leotiomycetes</taxon>
        <taxon>Helotiales</taxon>
        <taxon>Ploettnerulaceae</taxon>
        <taxon>Oculimacula</taxon>
    </lineage>
</organism>
<sequence>MNIWSSPGLISLALWANRLFGLAESLLFPHFPPVSLIDRSQPKTLRHVPLGGVSALSAYLKSCILQTTCLDSLNFQRMGPEERPGAHSSRWVDASRPSFHVLVWGHFSVHIFGFARRACFPLEYSNAIRSL</sequence>
<feature type="chain" id="PRO_5046149284" description="Secreted protein" evidence="1">
    <location>
        <begin position="26"/>
        <end position="131"/>
    </location>
</feature>
<evidence type="ECO:0008006" key="4">
    <source>
        <dbReference type="Google" id="ProtNLM"/>
    </source>
</evidence>
<gene>
    <name evidence="2" type="ORF">VTL71DRAFT_5511</name>
</gene>
<comment type="caution">
    <text evidence="2">The sequence shown here is derived from an EMBL/GenBank/DDBJ whole genome shotgun (WGS) entry which is preliminary data.</text>
</comment>
<reference evidence="2 3" key="1">
    <citation type="journal article" date="2024" name="Commun. Biol.">
        <title>Comparative genomic analysis of thermophilic fungi reveals convergent evolutionary adaptations and gene losses.</title>
        <authorList>
            <person name="Steindorff A.S."/>
            <person name="Aguilar-Pontes M.V."/>
            <person name="Robinson A.J."/>
            <person name="Andreopoulos B."/>
            <person name="LaButti K."/>
            <person name="Kuo A."/>
            <person name="Mondo S."/>
            <person name="Riley R."/>
            <person name="Otillar R."/>
            <person name="Haridas S."/>
            <person name="Lipzen A."/>
            <person name="Grimwood J."/>
            <person name="Schmutz J."/>
            <person name="Clum A."/>
            <person name="Reid I.D."/>
            <person name="Moisan M.C."/>
            <person name="Butler G."/>
            <person name="Nguyen T.T.M."/>
            <person name="Dewar K."/>
            <person name="Conant G."/>
            <person name="Drula E."/>
            <person name="Henrissat B."/>
            <person name="Hansel C."/>
            <person name="Singer S."/>
            <person name="Hutchinson M.I."/>
            <person name="de Vries R.P."/>
            <person name="Natvig D.O."/>
            <person name="Powell A.J."/>
            <person name="Tsang A."/>
            <person name="Grigoriev I.V."/>
        </authorList>
    </citation>
    <scope>NUCLEOTIDE SEQUENCE [LARGE SCALE GENOMIC DNA]</scope>
    <source>
        <strain evidence="2 3">CBS 494.80</strain>
    </source>
</reference>
<proteinExistence type="predicted"/>
<protein>
    <recommendedName>
        <fullName evidence="4">Secreted protein</fullName>
    </recommendedName>
</protein>
<keyword evidence="3" id="KW-1185">Reference proteome</keyword>
<evidence type="ECO:0000256" key="1">
    <source>
        <dbReference type="SAM" id="SignalP"/>
    </source>
</evidence>
<dbReference type="Proteomes" id="UP001595075">
    <property type="component" value="Unassembled WGS sequence"/>
</dbReference>
<keyword evidence="1" id="KW-0732">Signal</keyword>
<accession>A0ABR4C2V7</accession>
<evidence type="ECO:0000313" key="3">
    <source>
        <dbReference type="Proteomes" id="UP001595075"/>
    </source>
</evidence>
<feature type="signal peptide" evidence="1">
    <location>
        <begin position="1"/>
        <end position="25"/>
    </location>
</feature>
<dbReference type="EMBL" id="JAZHXI010000015">
    <property type="protein sequence ID" value="KAL2063706.1"/>
    <property type="molecule type" value="Genomic_DNA"/>
</dbReference>
<name>A0ABR4C2V7_9HELO</name>
<evidence type="ECO:0000313" key="2">
    <source>
        <dbReference type="EMBL" id="KAL2063706.1"/>
    </source>
</evidence>